<dbReference type="EMBL" id="KV453893">
    <property type="protein sequence ID" value="ODV82495.1"/>
    <property type="molecule type" value="Genomic_DNA"/>
</dbReference>
<evidence type="ECO:0000313" key="2">
    <source>
        <dbReference type="Proteomes" id="UP000094801"/>
    </source>
</evidence>
<sequence>MTPIEKKDVAKPNGKDDSLWDIIVELRLSEQELHYLVMEKYQILNRLLSIEYNELRADNTENNNLVRLRTKKQLEINELRESMSSYEVLNKKHRVLIDDFENLYLAIEKLKNRYTELKHQFNIAKEFNENFCKIFSKHGNGTDGSNGTITPVDEFAK</sequence>
<proteinExistence type="predicted"/>
<reference evidence="2" key="1">
    <citation type="submission" date="2016-04" db="EMBL/GenBank/DDBJ databases">
        <title>Comparative genomics of biotechnologically important yeasts.</title>
        <authorList>
            <consortium name="DOE Joint Genome Institute"/>
            <person name="Riley R."/>
            <person name="Haridas S."/>
            <person name="Wolfe K.H."/>
            <person name="Lopes M.R."/>
            <person name="Hittinger C.T."/>
            <person name="Goker M."/>
            <person name="Salamov A."/>
            <person name="Wisecaver J."/>
            <person name="Long T.M."/>
            <person name="Aerts A.L."/>
            <person name="Barry K."/>
            <person name="Choi C."/>
            <person name="Clum A."/>
            <person name="Coughlan A.Y."/>
            <person name="Deshpande S."/>
            <person name="Douglass A.P."/>
            <person name="Hanson S.J."/>
            <person name="Klenk H.-P."/>
            <person name="Labutti K."/>
            <person name="Lapidus A."/>
            <person name="Lindquist E."/>
            <person name="Lipzen A."/>
            <person name="Meier-Kolthoff J.P."/>
            <person name="Ohm R.A."/>
            <person name="Otillar R.P."/>
            <person name="Pangilinan J."/>
            <person name="Peng Y."/>
            <person name="Rokas A."/>
            <person name="Rosa C.A."/>
            <person name="Scheuner C."/>
            <person name="Sibirny A.A."/>
            <person name="Slot J.C."/>
            <person name="Stielow J.B."/>
            <person name="Sun H."/>
            <person name="Kurtzman C.P."/>
            <person name="Blackwell M."/>
            <person name="Grigoriev I.V."/>
            <person name="Jeffries T.W."/>
        </authorList>
    </citation>
    <scope>NUCLEOTIDE SEQUENCE [LARGE SCALE GENOMIC DNA]</scope>
    <source>
        <strain evidence="2">NRRL YB-2248</strain>
    </source>
</reference>
<evidence type="ECO:0008006" key="3">
    <source>
        <dbReference type="Google" id="ProtNLM"/>
    </source>
</evidence>
<dbReference type="AlphaFoldDB" id="A0A1E4SSM1"/>
<name>A0A1E4SSM1_9ASCO</name>
<organism evidence="1 2">
    <name type="scientific">[Candida] arabinofermentans NRRL YB-2248</name>
    <dbReference type="NCBI Taxonomy" id="983967"/>
    <lineage>
        <taxon>Eukaryota</taxon>
        <taxon>Fungi</taxon>
        <taxon>Dikarya</taxon>
        <taxon>Ascomycota</taxon>
        <taxon>Saccharomycotina</taxon>
        <taxon>Pichiomycetes</taxon>
        <taxon>Pichiales</taxon>
        <taxon>Pichiaceae</taxon>
        <taxon>Ogataea</taxon>
        <taxon>Ogataea/Candida clade</taxon>
    </lineage>
</organism>
<keyword evidence="2" id="KW-1185">Reference proteome</keyword>
<accession>A0A1E4SSM1</accession>
<protein>
    <recommendedName>
        <fullName evidence="3">Autophagy-related protein 16 domain-containing protein</fullName>
    </recommendedName>
</protein>
<evidence type="ECO:0000313" key="1">
    <source>
        <dbReference type="EMBL" id="ODV82495.1"/>
    </source>
</evidence>
<gene>
    <name evidence="1" type="ORF">CANARDRAFT_10509</name>
</gene>
<dbReference type="Proteomes" id="UP000094801">
    <property type="component" value="Unassembled WGS sequence"/>
</dbReference>